<comment type="caution">
    <text evidence="1">The sequence shown here is derived from an EMBL/GenBank/DDBJ whole genome shotgun (WGS) entry which is preliminary data.</text>
</comment>
<proteinExistence type="predicted"/>
<gene>
    <name evidence="1" type="ORF">PR002_g11406</name>
</gene>
<sequence length="124" mass="13299">MWDLVAIVKEIQNIGQPAEAEEASPCWLTRWIYRGAETASPNLRSSFFFLGPSGSASYFGKKVCAAATLCLPSVGKLAHCDSVLKVGTILQGGRYVPNSELGAIPKRVIAKVRSIDPNSSRAGF</sequence>
<dbReference type="Proteomes" id="UP000435112">
    <property type="component" value="Unassembled WGS sequence"/>
</dbReference>
<evidence type="ECO:0000313" key="2">
    <source>
        <dbReference type="Proteomes" id="UP000435112"/>
    </source>
</evidence>
<accession>A0A6A3M2A7</accession>
<reference evidence="1 2" key="1">
    <citation type="submission" date="2018-09" db="EMBL/GenBank/DDBJ databases">
        <title>Genomic investigation of the strawberry pathogen Phytophthora fragariae indicates pathogenicity is determined by transcriptional variation in three key races.</title>
        <authorList>
            <person name="Adams T.M."/>
            <person name="Armitage A.D."/>
            <person name="Sobczyk M.K."/>
            <person name="Bates H.J."/>
            <person name="Dunwell J.M."/>
            <person name="Nellist C.F."/>
            <person name="Harrison R.J."/>
        </authorList>
    </citation>
    <scope>NUCLEOTIDE SEQUENCE [LARGE SCALE GENOMIC DNA]</scope>
    <source>
        <strain evidence="1 2">SCRP324</strain>
    </source>
</reference>
<organism evidence="1 2">
    <name type="scientific">Phytophthora rubi</name>
    <dbReference type="NCBI Taxonomy" id="129364"/>
    <lineage>
        <taxon>Eukaryota</taxon>
        <taxon>Sar</taxon>
        <taxon>Stramenopiles</taxon>
        <taxon>Oomycota</taxon>
        <taxon>Peronosporomycetes</taxon>
        <taxon>Peronosporales</taxon>
        <taxon>Peronosporaceae</taxon>
        <taxon>Phytophthora</taxon>
    </lineage>
</organism>
<dbReference type="EMBL" id="QXFU01000682">
    <property type="protein sequence ID" value="KAE9024588.1"/>
    <property type="molecule type" value="Genomic_DNA"/>
</dbReference>
<evidence type="ECO:0000313" key="1">
    <source>
        <dbReference type="EMBL" id="KAE9024588.1"/>
    </source>
</evidence>
<dbReference type="AlphaFoldDB" id="A0A6A3M2A7"/>
<name>A0A6A3M2A7_9STRA</name>
<protein>
    <submittedName>
        <fullName evidence="1">Uncharacterized protein</fullName>
    </submittedName>
</protein>